<reference evidence="8 9" key="1">
    <citation type="journal article" date="2021" name="Sci. Rep.">
        <title>The genome of the diatom Chaetoceros tenuissimus carries an ancient integrated fragment of an extant virus.</title>
        <authorList>
            <person name="Hongo Y."/>
            <person name="Kimura K."/>
            <person name="Takaki Y."/>
            <person name="Yoshida Y."/>
            <person name="Baba S."/>
            <person name="Kobayashi G."/>
            <person name="Nagasaki K."/>
            <person name="Hano T."/>
            <person name="Tomaru Y."/>
        </authorList>
    </citation>
    <scope>NUCLEOTIDE SEQUENCE [LARGE SCALE GENOMIC DNA]</scope>
    <source>
        <strain evidence="8 9">NIES-3715</strain>
    </source>
</reference>
<dbReference type="InterPro" id="IPR036388">
    <property type="entry name" value="WH-like_DNA-bd_sf"/>
</dbReference>
<dbReference type="AlphaFoldDB" id="A0AAD3HFV9"/>
<evidence type="ECO:0000256" key="1">
    <source>
        <dbReference type="ARBA" id="ARBA00004123"/>
    </source>
</evidence>
<evidence type="ECO:0000256" key="5">
    <source>
        <dbReference type="RuleBase" id="RU004020"/>
    </source>
</evidence>
<comment type="similarity">
    <text evidence="2">Belongs to the ETS family.</text>
</comment>
<dbReference type="SUPFAM" id="SSF46785">
    <property type="entry name" value="Winged helix' DNA-binding domain"/>
    <property type="match status" value="1"/>
</dbReference>
<evidence type="ECO:0000256" key="2">
    <source>
        <dbReference type="ARBA" id="ARBA00005562"/>
    </source>
</evidence>
<keyword evidence="4" id="KW-0539">Nucleus</keyword>
<keyword evidence="3" id="KW-0238">DNA-binding</keyword>
<sequence>MNHQTPQNYIHIAPSGRPLPTSSNTNVVIDEVSAPNSAVEKMPTPSYVSTALNGPSIPVTKASAVLQAPTIKTPLISSVSRHGPREPSPPDTEEEITATTHQASKTFPQQLMQILSDASISDVITWLPHGKSFKILKPNKLAERVNKHISSFISKLNRWGFRRVKRGPDSGTFYHDLFIRDQPHLCLQMFDKQRNQKESARRRLEYAMTPVHCSSFAAVQHSQTKYTHPRIVSPTFIDHVNHQTAMASNSSSPTPTNGSVAEISGVGGYMYTPVYYWPSSCNTTSNASFVHPHTVPAAMGTPFSMNGSYTSRRMTPHVFMPYGLPYGQSAFRIDKRASYPNIDQNNTTHDKAADQSMSGSNLGDSKNVA</sequence>
<keyword evidence="9" id="KW-1185">Reference proteome</keyword>
<evidence type="ECO:0000313" key="9">
    <source>
        <dbReference type="Proteomes" id="UP001054902"/>
    </source>
</evidence>
<dbReference type="PANTHER" id="PTHR10015">
    <property type="entry name" value="HEAT SHOCK TRANSCRIPTION FACTOR"/>
    <property type="match status" value="1"/>
</dbReference>
<dbReference type="PROSITE" id="PS50061">
    <property type="entry name" value="ETS_DOMAIN_3"/>
    <property type="match status" value="1"/>
</dbReference>
<evidence type="ECO:0000256" key="4">
    <source>
        <dbReference type="ARBA" id="ARBA00023242"/>
    </source>
</evidence>
<proteinExistence type="inferred from homology"/>
<comment type="similarity">
    <text evidence="5">Belongs to the HSF family.</text>
</comment>
<dbReference type="Proteomes" id="UP001054902">
    <property type="component" value="Unassembled WGS sequence"/>
</dbReference>
<dbReference type="EMBL" id="BLLK01000075">
    <property type="protein sequence ID" value="GFH61786.1"/>
    <property type="molecule type" value="Genomic_DNA"/>
</dbReference>
<organism evidence="8 9">
    <name type="scientific">Chaetoceros tenuissimus</name>
    <dbReference type="NCBI Taxonomy" id="426638"/>
    <lineage>
        <taxon>Eukaryota</taxon>
        <taxon>Sar</taxon>
        <taxon>Stramenopiles</taxon>
        <taxon>Ochrophyta</taxon>
        <taxon>Bacillariophyta</taxon>
        <taxon>Coscinodiscophyceae</taxon>
        <taxon>Chaetocerotophycidae</taxon>
        <taxon>Chaetocerotales</taxon>
        <taxon>Chaetocerotaceae</taxon>
        <taxon>Chaetoceros</taxon>
    </lineage>
</organism>
<dbReference type="FunFam" id="1.10.10.10:FF:000479">
    <property type="entry name" value="Predicted protein"/>
    <property type="match status" value="1"/>
</dbReference>
<evidence type="ECO:0000313" key="8">
    <source>
        <dbReference type="EMBL" id="GFH61786.1"/>
    </source>
</evidence>
<feature type="domain" description="ETS" evidence="7">
    <location>
        <begin position="105"/>
        <end position="144"/>
    </location>
</feature>
<dbReference type="GO" id="GO:0003700">
    <property type="term" value="F:DNA-binding transcription factor activity"/>
    <property type="evidence" value="ECO:0007669"/>
    <property type="project" value="InterPro"/>
</dbReference>
<comment type="caution">
    <text evidence="8">The sequence shown here is derived from an EMBL/GenBank/DDBJ whole genome shotgun (WGS) entry which is preliminary data.</text>
</comment>
<dbReference type="Pfam" id="PF00447">
    <property type="entry name" value="HSF_DNA-bind"/>
    <property type="match status" value="1"/>
</dbReference>
<dbReference type="PANTHER" id="PTHR10015:SF206">
    <property type="entry name" value="HSF-TYPE DNA-BINDING DOMAIN-CONTAINING PROTEIN"/>
    <property type="match status" value="1"/>
</dbReference>
<dbReference type="GO" id="GO:0005634">
    <property type="term" value="C:nucleus"/>
    <property type="evidence" value="ECO:0007669"/>
    <property type="project" value="UniProtKB-SubCell"/>
</dbReference>
<dbReference type="GO" id="GO:0043565">
    <property type="term" value="F:sequence-specific DNA binding"/>
    <property type="evidence" value="ECO:0007669"/>
    <property type="project" value="InterPro"/>
</dbReference>
<protein>
    <recommendedName>
        <fullName evidence="7">ETS domain-containing protein</fullName>
    </recommendedName>
</protein>
<evidence type="ECO:0000256" key="6">
    <source>
        <dbReference type="SAM" id="MobiDB-lite"/>
    </source>
</evidence>
<dbReference type="SMART" id="SM00415">
    <property type="entry name" value="HSF"/>
    <property type="match status" value="1"/>
</dbReference>
<feature type="region of interest" description="Disordered" evidence="6">
    <location>
        <begin position="340"/>
        <end position="369"/>
    </location>
</feature>
<name>A0AAD3HFV9_9STRA</name>
<gene>
    <name evidence="8" type="ORF">CTEN210_18262</name>
</gene>
<dbReference type="InterPro" id="IPR036390">
    <property type="entry name" value="WH_DNA-bd_sf"/>
</dbReference>
<feature type="compositionally biased region" description="Polar residues" evidence="6">
    <location>
        <begin position="355"/>
        <end position="369"/>
    </location>
</feature>
<feature type="region of interest" description="Disordered" evidence="6">
    <location>
        <begin position="1"/>
        <end position="24"/>
    </location>
</feature>
<dbReference type="Gene3D" id="1.10.10.10">
    <property type="entry name" value="Winged helix-like DNA-binding domain superfamily/Winged helix DNA-binding domain"/>
    <property type="match status" value="1"/>
</dbReference>
<dbReference type="InterPro" id="IPR000232">
    <property type="entry name" value="HSF_DNA-bd"/>
</dbReference>
<evidence type="ECO:0000259" key="7">
    <source>
        <dbReference type="PROSITE" id="PS50061"/>
    </source>
</evidence>
<feature type="region of interest" description="Disordered" evidence="6">
    <location>
        <begin position="75"/>
        <end position="99"/>
    </location>
</feature>
<comment type="subcellular location">
    <subcellularLocation>
        <location evidence="1">Nucleus</location>
    </subcellularLocation>
</comment>
<dbReference type="InterPro" id="IPR000418">
    <property type="entry name" value="Ets_dom"/>
</dbReference>
<evidence type="ECO:0000256" key="3">
    <source>
        <dbReference type="ARBA" id="ARBA00023125"/>
    </source>
</evidence>
<accession>A0AAD3HFV9</accession>